<dbReference type="PANTHER" id="PTHR43037">
    <property type="entry name" value="UNNAMED PRODUCT-RELATED"/>
    <property type="match status" value="1"/>
</dbReference>
<feature type="chain" id="PRO_5034447196" description="Carboxylic ester hydrolase" evidence="4">
    <location>
        <begin position="21"/>
        <end position="371"/>
    </location>
</feature>
<dbReference type="PANTHER" id="PTHR43037:SF5">
    <property type="entry name" value="FERULOYL ESTERASE"/>
    <property type="match status" value="1"/>
</dbReference>
<dbReference type="InterPro" id="IPR029058">
    <property type="entry name" value="AB_hydrolase_fold"/>
</dbReference>
<name>A0A8H5FWN9_9AGAR</name>
<comment type="similarity">
    <text evidence="4">Belongs to the carbohydrate esterase 1 (CE1) family.</text>
</comment>
<evidence type="ECO:0000256" key="5">
    <source>
        <dbReference type="SAM" id="MobiDB-lite"/>
    </source>
</evidence>
<dbReference type="InterPro" id="IPR050955">
    <property type="entry name" value="Plant_Biomass_Hydrol_Est"/>
</dbReference>
<evidence type="ECO:0000256" key="2">
    <source>
        <dbReference type="ARBA" id="ARBA00022729"/>
    </source>
</evidence>
<evidence type="ECO:0000313" key="6">
    <source>
        <dbReference type="EMBL" id="KAF5351704.1"/>
    </source>
</evidence>
<organism evidence="6 7">
    <name type="scientific">Leucocoprinus leucothites</name>
    <dbReference type="NCBI Taxonomy" id="201217"/>
    <lineage>
        <taxon>Eukaryota</taxon>
        <taxon>Fungi</taxon>
        <taxon>Dikarya</taxon>
        <taxon>Basidiomycota</taxon>
        <taxon>Agaricomycotina</taxon>
        <taxon>Agaricomycetes</taxon>
        <taxon>Agaricomycetidae</taxon>
        <taxon>Agaricales</taxon>
        <taxon>Agaricineae</taxon>
        <taxon>Agaricaceae</taxon>
        <taxon>Leucocoprinus</taxon>
    </lineage>
</organism>
<dbReference type="GO" id="GO:0005576">
    <property type="term" value="C:extracellular region"/>
    <property type="evidence" value="ECO:0007669"/>
    <property type="project" value="UniProtKB-SubCell"/>
</dbReference>
<comment type="function">
    <text evidence="4">Esterase involved in the hydrolysis of xylan, a major structural heterogeneous polysaccharide found in plant biomass representing the second most abundant polysaccharide in the biosphere, after cellulose.</text>
</comment>
<gene>
    <name evidence="6" type="ORF">D9756_007655</name>
</gene>
<keyword evidence="2 4" id="KW-0732">Signal</keyword>
<feature type="region of interest" description="Disordered" evidence="5">
    <location>
        <begin position="291"/>
        <end position="320"/>
    </location>
</feature>
<dbReference type="SUPFAM" id="SSF53474">
    <property type="entry name" value="alpha/beta-Hydrolases"/>
    <property type="match status" value="2"/>
</dbReference>
<sequence length="371" mass="39292">MFSSFSKALLVLAAALGVNAAQSTLQQQTGNWGSNPTNVGFFYYKPPSLASNPALIVAMHYCTGTAQAYFSGTQYANLADTYKYIVIYPDAPDSGGCWDVHSTATLTHNGGGDSIAIANMVRFAISNWGVDASRVYMTGTSSGAMMTNVLAGAYPDLFKAGAAFAGVPYGCFAGPDMWNTPCATGQTTKTAQQWGDLVRSGYSGYTGARPKMQIWQGTLDTTLNYHNFAEGVKQWTNIFGYSQTPSSTQQNSPLSGWTRSTYGPNFQAISAAGVDHNIPVQANDVLNWFGITGGGGSNPPPSTTNPPTTSPTTSSNGATQTHWGQCGGCAALLYFDRDGKALPPAPLLTLVRLLVNGILSVYDWPLDPRST</sequence>
<evidence type="ECO:0000256" key="4">
    <source>
        <dbReference type="RuleBase" id="RU367147"/>
    </source>
</evidence>
<dbReference type="EC" id="3.1.1.-" evidence="4"/>
<dbReference type="Proteomes" id="UP000559027">
    <property type="component" value="Unassembled WGS sequence"/>
</dbReference>
<dbReference type="GO" id="GO:0045493">
    <property type="term" value="P:xylan catabolic process"/>
    <property type="evidence" value="ECO:0007669"/>
    <property type="project" value="UniProtKB-UniRule"/>
</dbReference>
<keyword evidence="4" id="KW-0119">Carbohydrate metabolism</keyword>
<reference evidence="6 7" key="1">
    <citation type="journal article" date="2020" name="ISME J.">
        <title>Uncovering the hidden diversity of litter-decomposition mechanisms in mushroom-forming fungi.</title>
        <authorList>
            <person name="Floudas D."/>
            <person name="Bentzer J."/>
            <person name="Ahren D."/>
            <person name="Johansson T."/>
            <person name="Persson P."/>
            <person name="Tunlid A."/>
        </authorList>
    </citation>
    <scope>NUCLEOTIDE SEQUENCE [LARGE SCALE GENOMIC DNA]</scope>
    <source>
        <strain evidence="6 7">CBS 146.42</strain>
    </source>
</reference>
<dbReference type="Gene3D" id="3.40.50.1820">
    <property type="entry name" value="alpha/beta hydrolase"/>
    <property type="match status" value="1"/>
</dbReference>
<comment type="subcellular location">
    <subcellularLocation>
        <location evidence="4">Secreted</location>
    </subcellularLocation>
</comment>
<evidence type="ECO:0000256" key="1">
    <source>
        <dbReference type="ARBA" id="ARBA00022487"/>
    </source>
</evidence>
<dbReference type="OrthoDB" id="2425929at2759"/>
<feature type="compositionally biased region" description="Low complexity" evidence="5">
    <location>
        <begin position="305"/>
        <end position="317"/>
    </location>
</feature>
<dbReference type="GO" id="GO:0052689">
    <property type="term" value="F:carboxylic ester hydrolase activity"/>
    <property type="evidence" value="ECO:0007669"/>
    <property type="project" value="UniProtKB-KW"/>
</dbReference>
<dbReference type="NCBIfam" id="TIGR01840">
    <property type="entry name" value="esterase_phb"/>
    <property type="match status" value="1"/>
</dbReference>
<dbReference type="InterPro" id="IPR010126">
    <property type="entry name" value="Esterase_phb"/>
</dbReference>
<evidence type="ECO:0000313" key="7">
    <source>
        <dbReference type="Proteomes" id="UP000559027"/>
    </source>
</evidence>
<comment type="caution">
    <text evidence="6">The sequence shown here is derived from an EMBL/GenBank/DDBJ whole genome shotgun (WGS) entry which is preliminary data.</text>
</comment>
<protein>
    <recommendedName>
        <fullName evidence="4">Carboxylic ester hydrolase</fullName>
        <ecNumber evidence="4">3.1.1.-</ecNumber>
    </recommendedName>
</protein>
<keyword evidence="7" id="KW-1185">Reference proteome</keyword>
<feature type="signal peptide" evidence="4">
    <location>
        <begin position="1"/>
        <end position="20"/>
    </location>
</feature>
<evidence type="ECO:0000256" key="3">
    <source>
        <dbReference type="ARBA" id="ARBA00022801"/>
    </source>
</evidence>
<keyword evidence="4" id="KW-0624">Polysaccharide degradation</keyword>
<accession>A0A8H5FWN9</accession>
<dbReference type="AlphaFoldDB" id="A0A8H5FWN9"/>
<keyword evidence="4" id="KW-0964">Secreted</keyword>
<dbReference type="Pfam" id="PF10503">
    <property type="entry name" value="Esterase_PHB"/>
    <property type="match status" value="1"/>
</dbReference>
<keyword evidence="1 4" id="KW-0719">Serine esterase</keyword>
<dbReference type="EMBL" id="JAACJO010000012">
    <property type="protein sequence ID" value="KAF5351704.1"/>
    <property type="molecule type" value="Genomic_DNA"/>
</dbReference>
<proteinExistence type="inferred from homology"/>
<keyword evidence="3 4" id="KW-0378">Hydrolase</keyword>